<protein>
    <submittedName>
        <fullName evidence="1">Uncharacterized protein</fullName>
    </submittedName>
</protein>
<keyword evidence="2" id="KW-1185">Reference proteome</keyword>
<sequence length="94" mass="10895">MLWSPKEEILTCGSGGRDVLTANSPLTILGIAPHIVAEMCCRSIMLECHPINSQHHFKHPKNEMNYIFETFERKRVGHRKYFVAHTCRENRKMA</sequence>
<name>A0AAV4SYS3_CAEEX</name>
<evidence type="ECO:0000313" key="1">
    <source>
        <dbReference type="EMBL" id="GIY37712.1"/>
    </source>
</evidence>
<dbReference type="EMBL" id="BPLR01010208">
    <property type="protein sequence ID" value="GIY37712.1"/>
    <property type="molecule type" value="Genomic_DNA"/>
</dbReference>
<reference evidence="1 2" key="1">
    <citation type="submission" date="2021-06" db="EMBL/GenBank/DDBJ databases">
        <title>Caerostris extrusa draft genome.</title>
        <authorList>
            <person name="Kono N."/>
            <person name="Arakawa K."/>
        </authorList>
    </citation>
    <scope>NUCLEOTIDE SEQUENCE [LARGE SCALE GENOMIC DNA]</scope>
</reference>
<dbReference type="Proteomes" id="UP001054945">
    <property type="component" value="Unassembled WGS sequence"/>
</dbReference>
<accession>A0AAV4SYS3</accession>
<comment type="caution">
    <text evidence="1">The sequence shown here is derived from an EMBL/GenBank/DDBJ whole genome shotgun (WGS) entry which is preliminary data.</text>
</comment>
<gene>
    <name evidence="1" type="ORF">CEXT_472251</name>
</gene>
<dbReference type="AlphaFoldDB" id="A0AAV4SYS3"/>
<proteinExistence type="predicted"/>
<organism evidence="1 2">
    <name type="scientific">Caerostris extrusa</name>
    <name type="common">Bark spider</name>
    <name type="synonym">Caerostris bankana</name>
    <dbReference type="NCBI Taxonomy" id="172846"/>
    <lineage>
        <taxon>Eukaryota</taxon>
        <taxon>Metazoa</taxon>
        <taxon>Ecdysozoa</taxon>
        <taxon>Arthropoda</taxon>
        <taxon>Chelicerata</taxon>
        <taxon>Arachnida</taxon>
        <taxon>Araneae</taxon>
        <taxon>Araneomorphae</taxon>
        <taxon>Entelegynae</taxon>
        <taxon>Araneoidea</taxon>
        <taxon>Araneidae</taxon>
        <taxon>Caerostris</taxon>
    </lineage>
</organism>
<evidence type="ECO:0000313" key="2">
    <source>
        <dbReference type="Proteomes" id="UP001054945"/>
    </source>
</evidence>